<dbReference type="InterPro" id="IPR035914">
    <property type="entry name" value="Sperma_CUB_dom_sf"/>
</dbReference>
<keyword evidence="6" id="KW-1185">Reference proteome</keyword>
<dbReference type="Pfam" id="PF00431">
    <property type="entry name" value="CUB"/>
    <property type="match status" value="2"/>
</dbReference>
<comment type="caution">
    <text evidence="3">Lacks conserved residue(s) required for the propagation of feature annotation.</text>
</comment>
<dbReference type="CTD" id="20328431"/>
<dbReference type="AlphaFoldDB" id="A0A074ZPD8"/>
<dbReference type="SUPFAM" id="SSF49854">
    <property type="entry name" value="Spermadhesin, CUB domain"/>
    <property type="match status" value="1"/>
</dbReference>
<dbReference type="KEGG" id="ovi:T265_14265"/>
<dbReference type="CDD" id="cd00041">
    <property type="entry name" value="CUB"/>
    <property type="match status" value="1"/>
</dbReference>
<protein>
    <recommendedName>
        <fullName evidence="4">CUB domain-containing protein</fullName>
    </recommendedName>
</protein>
<gene>
    <name evidence="5" type="ORF">T265_14265</name>
</gene>
<keyword evidence="1" id="KW-0677">Repeat</keyword>
<dbReference type="STRING" id="6198.A0A074ZPD8"/>
<dbReference type="InterPro" id="IPR000859">
    <property type="entry name" value="CUB_dom"/>
</dbReference>
<dbReference type="OrthoDB" id="6042339at2759"/>
<evidence type="ECO:0000256" key="1">
    <source>
        <dbReference type="ARBA" id="ARBA00022737"/>
    </source>
</evidence>
<proteinExistence type="predicted"/>
<organism evidence="5 6">
    <name type="scientific">Opisthorchis viverrini</name>
    <name type="common">Southeast Asian liver fluke</name>
    <dbReference type="NCBI Taxonomy" id="6198"/>
    <lineage>
        <taxon>Eukaryota</taxon>
        <taxon>Metazoa</taxon>
        <taxon>Spiralia</taxon>
        <taxon>Lophotrochozoa</taxon>
        <taxon>Platyhelminthes</taxon>
        <taxon>Trematoda</taxon>
        <taxon>Digenea</taxon>
        <taxon>Opisthorchiida</taxon>
        <taxon>Opisthorchiata</taxon>
        <taxon>Opisthorchiidae</taxon>
        <taxon>Opisthorchis</taxon>
    </lineage>
</organism>
<dbReference type="EMBL" id="KL596785">
    <property type="protein sequence ID" value="KER25175.1"/>
    <property type="molecule type" value="Genomic_DNA"/>
</dbReference>
<reference evidence="5 6" key="1">
    <citation type="submission" date="2013-11" db="EMBL/GenBank/DDBJ databases">
        <title>Opisthorchis viverrini - life in the bile duct.</title>
        <authorList>
            <person name="Young N.D."/>
            <person name="Nagarajan N."/>
            <person name="Lin S.J."/>
            <person name="Korhonen P.K."/>
            <person name="Jex A.R."/>
            <person name="Hall R.S."/>
            <person name="Safavi-Hemami H."/>
            <person name="Kaewkong W."/>
            <person name="Bertrand D."/>
            <person name="Gao S."/>
            <person name="Seet Q."/>
            <person name="Wongkham S."/>
            <person name="Teh B.T."/>
            <person name="Wongkham C."/>
            <person name="Intapan P.M."/>
            <person name="Maleewong W."/>
            <person name="Yang X."/>
            <person name="Hu M."/>
            <person name="Wang Z."/>
            <person name="Hofmann A."/>
            <person name="Sternberg P.W."/>
            <person name="Tan P."/>
            <person name="Wang J."/>
            <person name="Gasser R.B."/>
        </authorList>
    </citation>
    <scope>NUCLEOTIDE SEQUENCE [LARGE SCALE GENOMIC DNA]</scope>
</reference>
<dbReference type="SMART" id="SM00042">
    <property type="entry name" value="CUB"/>
    <property type="match status" value="1"/>
</dbReference>
<keyword evidence="2" id="KW-1015">Disulfide bond</keyword>
<evidence type="ECO:0000313" key="6">
    <source>
        <dbReference type="Proteomes" id="UP000054324"/>
    </source>
</evidence>
<sequence length="190" mass="21179">GLVPLSTDDQPTGCVFVFQNRTGQIASPDHPLWYSNDANCSWTIALNEGCVIQLKFDSFASIEVTTTLEPSQSHFNVVCGILEENPECILIKDNEMHPLNSALTMSPRLVMKRLQSNCQARRTDQQPNSLEEEYDWLRVYDGIDNSAVLLGEWSGTELPPILSSTSNYLHINMTSDSFVRSPGFSANFTS</sequence>
<evidence type="ECO:0000256" key="2">
    <source>
        <dbReference type="ARBA" id="ARBA00023157"/>
    </source>
</evidence>
<dbReference type="PANTHER" id="PTHR24251:SF37">
    <property type="entry name" value="CUB DOMAIN-CONTAINING PROTEIN"/>
    <property type="match status" value="1"/>
</dbReference>
<dbReference type="Gene3D" id="2.60.120.290">
    <property type="entry name" value="Spermadhesin, CUB domain"/>
    <property type="match status" value="1"/>
</dbReference>
<dbReference type="RefSeq" id="XP_009171100.1">
    <property type="nucleotide sequence ID" value="XM_009172836.1"/>
</dbReference>
<dbReference type="Proteomes" id="UP000054324">
    <property type="component" value="Unassembled WGS sequence"/>
</dbReference>
<dbReference type="GeneID" id="20328431"/>
<evidence type="ECO:0000313" key="5">
    <source>
        <dbReference type="EMBL" id="KER25175.1"/>
    </source>
</evidence>
<feature type="non-terminal residue" evidence="5">
    <location>
        <position position="1"/>
    </location>
</feature>
<feature type="non-terminal residue" evidence="5">
    <location>
        <position position="190"/>
    </location>
</feature>
<dbReference type="PANTHER" id="PTHR24251">
    <property type="entry name" value="OVOCHYMASE-RELATED"/>
    <property type="match status" value="1"/>
</dbReference>
<name>A0A074ZPD8_OPIVI</name>
<evidence type="ECO:0000259" key="4">
    <source>
        <dbReference type="PROSITE" id="PS01180"/>
    </source>
</evidence>
<feature type="domain" description="CUB" evidence="4">
    <location>
        <begin position="14"/>
        <end position="190"/>
    </location>
</feature>
<dbReference type="PROSITE" id="PS01180">
    <property type="entry name" value="CUB"/>
    <property type="match status" value="1"/>
</dbReference>
<accession>A0A074ZPD8</accession>
<evidence type="ECO:0000256" key="3">
    <source>
        <dbReference type="PROSITE-ProRule" id="PRU00059"/>
    </source>
</evidence>